<evidence type="ECO:0000256" key="4">
    <source>
        <dbReference type="ARBA" id="ARBA00022989"/>
    </source>
</evidence>
<accession>A0ABV5NWA5</accession>
<dbReference type="InterPro" id="IPR050794">
    <property type="entry name" value="CPA2_transporter"/>
</dbReference>
<feature type="transmembrane region" description="Helical" evidence="7">
    <location>
        <begin position="97"/>
        <end position="119"/>
    </location>
</feature>
<evidence type="ECO:0000313" key="10">
    <source>
        <dbReference type="Proteomes" id="UP001589568"/>
    </source>
</evidence>
<organism evidence="9 10">
    <name type="scientific">Nonomuraea salmonea</name>
    <dbReference type="NCBI Taxonomy" id="46181"/>
    <lineage>
        <taxon>Bacteria</taxon>
        <taxon>Bacillati</taxon>
        <taxon>Actinomycetota</taxon>
        <taxon>Actinomycetes</taxon>
        <taxon>Streptosporangiales</taxon>
        <taxon>Streptosporangiaceae</taxon>
        <taxon>Nonomuraea</taxon>
    </lineage>
</organism>
<dbReference type="PANTHER" id="PTHR32468:SF0">
    <property type="entry name" value="K(+)_H(+) ANTIPORTER 1"/>
    <property type="match status" value="1"/>
</dbReference>
<dbReference type="InterPro" id="IPR038770">
    <property type="entry name" value="Na+/solute_symporter_sf"/>
</dbReference>
<name>A0ABV5NWA5_9ACTN</name>
<evidence type="ECO:0000256" key="6">
    <source>
        <dbReference type="ARBA" id="ARBA00023136"/>
    </source>
</evidence>
<feature type="transmembrane region" description="Helical" evidence="7">
    <location>
        <begin position="226"/>
        <end position="247"/>
    </location>
</feature>
<reference evidence="9 10" key="1">
    <citation type="submission" date="2024-09" db="EMBL/GenBank/DDBJ databases">
        <authorList>
            <person name="Sun Q."/>
            <person name="Mori K."/>
        </authorList>
    </citation>
    <scope>NUCLEOTIDE SEQUENCE [LARGE SCALE GENOMIC DNA]</scope>
    <source>
        <strain evidence="9 10">JCM 3324</strain>
    </source>
</reference>
<feature type="transmembrane region" description="Helical" evidence="7">
    <location>
        <begin position="195"/>
        <end position="214"/>
    </location>
</feature>
<evidence type="ECO:0000256" key="1">
    <source>
        <dbReference type="ARBA" id="ARBA00004141"/>
    </source>
</evidence>
<feature type="transmembrane region" description="Helical" evidence="7">
    <location>
        <begin position="307"/>
        <end position="329"/>
    </location>
</feature>
<feature type="transmembrane region" description="Helical" evidence="7">
    <location>
        <begin position="370"/>
        <end position="390"/>
    </location>
</feature>
<dbReference type="PANTHER" id="PTHR32468">
    <property type="entry name" value="CATION/H + ANTIPORTER"/>
    <property type="match status" value="1"/>
</dbReference>
<feature type="domain" description="Cation/H+ exchanger transmembrane" evidence="8">
    <location>
        <begin position="13"/>
        <end position="392"/>
    </location>
</feature>
<evidence type="ECO:0000313" key="9">
    <source>
        <dbReference type="EMBL" id="MFB9474578.1"/>
    </source>
</evidence>
<sequence length="413" mass="42219">MIFLLQGCALLVAARLLGALARSVGIPAIVGELTAGVLLGPTVLGNAAPEFFAWLFPRDPAQFHLLDVVAQLGVLLLVALTGAELDAGVLRSRRRAVVAVSVAGMLVPLGLGVATGFLMPAWLRPDSADPLVFALFLGVVTGVSALPVIAKTLMDLGLLGHRVGQLIIASGVLQDVAGWLLLMVVTALATSGLSGGGWAVSLAALPVLACVLLVGRPLARWTVRTAPSSGVTAIVAMTLVGAATAHAMGLEPVFGALLAGLAIGSVRAHVGQALAVVRTWVMSVLAPLFFATVGLRMDLTALAEPAILAVSAAVLCVGVTGKFAGAWIGGACSGMDRWERLAVGAGINARGVVEVIIATVGLRLGILDATMYTVIVLFAIATSLAAPPILRFATRRMPAGEMAVSRRRDLVVD</sequence>
<dbReference type="RefSeq" id="WP_379484478.1">
    <property type="nucleotide sequence ID" value="NZ_JBHMCF010000038.1"/>
</dbReference>
<keyword evidence="4 7" id="KW-1133">Transmembrane helix</keyword>
<feature type="transmembrane region" description="Helical" evidence="7">
    <location>
        <begin position="131"/>
        <end position="154"/>
    </location>
</feature>
<evidence type="ECO:0000256" key="3">
    <source>
        <dbReference type="ARBA" id="ARBA00022692"/>
    </source>
</evidence>
<dbReference type="Pfam" id="PF00999">
    <property type="entry name" value="Na_H_Exchanger"/>
    <property type="match status" value="1"/>
</dbReference>
<feature type="transmembrane region" description="Helical" evidence="7">
    <location>
        <begin position="277"/>
        <end position="295"/>
    </location>
</feature>
<comment type="caution">
    <text evidence="9">The sequence shown here is derived from an EMBL/GenBank/DDBJ whole genome shotgun (WGS) entry which is preliminary data.</text>
</comment>
<proteinExistence type="predicted"/>
<gene>
    <name evidence="9" type="ORF">ACFFR3_34215</name>
</gene>
<evidence type="ECO:0000259" key="8">
    <source>
        <dbReference type="Pfam" id="PF00999"/>
    </source>
</evidence>
<dbReference type="InterPro" id="IPR006153">
    <property type="entry name" value="Cation/H_exchanger_TM"/>
</dbReference>
<keyword evidence="10" id="KW-1185">Reference proteome</keyword>
<keyword evidence="6 7" id="KW-0472">Membrane</keyword>
<dbReference type="Gene3D" id="1.20.1530.20">
    <property type="match status" value="1"/>
</dbReference>
<feature type="transmembrane region" description="Helical" evidence="7">
    <location>
        <begin position="63"/>
        <end position="85"/>
    </location>
</feature>
<feature type="transmembrane region" description="Helical" evidence="7">
    <location>
        <begin position="166"/>
        <end position="189"/>
    </location>
</feature>
<keyword evidence="2" id="KW-0813">Transport</keyword>
<evidence type="ECO:0000256" key="5">
    <source>
        <dbReference type="ARBA" id="ARBA00023065"/>
    </source>
</evidence>
<comment type="subcellular location">
    <subcellularLocation>
        <location evidence="1">Membrane</location>
        <topology evidence="1">Multi-pass membrane protein</topology>
    </subcellularLocation>
</comment>
<keyword evidence="5" id="KW-0406">Ion transport</keyword>
<evidence type="ECO:0000256" key="7">
    <source>
        <dbReference type="SAM" id="Phobius"/>
    </source>
</evidence>
<dbReference type="Proteomes" id="UP001589568">
    <property type="component" value="Unassembled WGS sequence"/>
</dbReference>
<protein>
    <submittedName>
        <fullName evidence="9">Cation:proton antiporter</fullName>
    </submittedName>
</protein>
<keyword evidence="3 7" id="KW-0812">Transmembrane</keyword>
<dbReference type="EMBL" id="JBHMCF010000038">
    <property type="protein sequence ID" value="MFB9474578.1"/>
    <property type="molecule type" value="Genomic_DNA"/>
</dbReference>
<evidence type="ECO:0000256" key="2">
    <source>
        <dbReference type="ARBA" id="ARBA00022448"/>
    </source>
</evidence>